<gene>
    <name evidence="2" type="ORF">TorRG33x02_199240</name>
</gene>
<dbReference type="Gene3D" id="1.10.510.10">
    <property type="entry name" value="Transferase(Phosphotransferase) domain 1"/>
    <property type="match status" value="1"/>
</dbReference>
<dbReference type="PROSITE" id="PS50011">
    <property type="entry name" value="PROTEIN_KINASE_DOM"/>
    <property type="match status" value="1"/>
</dbReference>
<dbReference type="EMBL" id="JXTC01000165">
    <property type="protein sequence ID" value="PON84282.1"/>
    <property type="molecule type" value="Genomic_DNA"/>
</dbReference>
<dbReference type="PANTHER" id="PTHR45631">
    <property type="entry name" value="OS07G0107800 PROTEIN-RELATED"/>
    <property type="match status" value="1"/>
</dbReference>
<dbReference type="PANTHER" id="PTHR45631:SF202">
    <property type="entry name" value="SENESCENCE-INDUCED RECEPTOR-LIKE SERINE_THREONINE-PROTEIN KINASE"/>
    <property type="match status" value="1"/>
</dbReference>
<dbReference type="GO" id="GO:0004674">
    <property type="term" value="F:protein serine/threonine kinase activity"/>
    <property type="evidence" value="ECO:0007669"/>
    <property type="project" value="UniProtKB-KW"/>
</dbReference>
<protein>
    <submittedName>
        <fullName evidence="2">Serine/threonine protein kinase</fullName>
    </submittedName>
</protein>
<dbReference type="InterPro" id="IPR000719">
    <property type="entry name" value="Prot_kinase_dom"/>
</dbReference>
<evidence type="ECO:0000313" key="3">
    <source>
        <dbReference type="Proteomes" id="UP000237000"/>
    </source>
</evidence>
<dbReference type="Pfam" id="PF00069">
    <property type="entry name" value="Pkinase"/>
    <property type="match status" value="1"/>
</dbReference>
<dbReference type="AlphaFoldDB" id="A0A2P5EFI1"/>
<sequence>MKWQLRCSLHRLYKAIDNFRQRHLKLLLTVHHKNLTTLIGYCNEDQTNTGLIYEYMAMGNLRTHLSGSSTKVLSWEDRLRIAIDTAQGLEYLHNGCKPPIVHRDVKSTNILLNEKFQAKLGDFGLSRIFPNESSFELSTSLGGIPDGVSTSVVGTPGYLDPEYYESNWLNEKSDVYSFGVVLLEIITGQPGNITSIIDPRIEGGFDANTVWKAVEMAMACVSPNSIDRPTMSRVAMELKDCLTEELSTRTKDVVCVSDEAQSKDYSVEMISNSMITELGPEAR</sequence>
<dbReference type="OrthoDB" id="2013824at2759"/>
<organism evidence="2 3">
    <name type="scientific">Trema orientale</name>
    <name type="common">Charcoal tree</name>
    <name type="synonym">Celtis orientalis</name>
    <dbReference type="NCBI Taxonomy" id="63057"/>
    <lineage>
        <taxon>Eukaryota</taxon>
        <taxon>Viridiplantae</taxon>
        <taxon>Streptophyta</taxon>
        <taxon>Embryophyta</taxon>
        <taxon>Tracheophyta</taxon>
        <taxon>Spermatophyta</taxon>
        <taxon>Magnoliopsida</taxon>
        <taxon>eudicotyledons</taxon>
        <taxon>Gunneridae</taxon>
        <taxon>Pentapetalae</taxon>
        <taxon>rosids</taxon>
        <taxon>fabids</taxon>
        <taxon>Rosales</taxon>
        <taxon>Cannabaceae</taxon>
        <taxon>Trema</taxon>
    </lineage>
</organism>
<proteinExistence type="predicted"/>
<dbReference type="GO" id="GO:0005524">
    <property type="term" value="F:ATP binding"/>
    <property type="evidence" value="ECO:0007669"/>
    <property type="project" value="InterPro"/>
</dbReference>
<dbReference type="SUPFAM" id="SSF56112">
    <property type="entry name" value="Protein kinase-like (PK-like)"/>
    <property type="match status" value="1"/>
</dbReference>
<accession>A0A2P5EFI1</accession>
<comment type="caution">
    <text evidence="2">The sequence shown here is derived from an EMBL/GenBank/DDBJ whole genome shotgun (WGS) entry which is preliminary data.</text>
</comment>
<dbReference type="InterPro" id="IPR008271">
    <property type="entry name" value="Ser/Thr_kinase_AS"/>
</dbReference>
<keyword evidence="2" id="KW-0418">Kinase</keyword>
<dbReference type="PROSITE" id="PS00108">
    <property type="entry name" value="PROTEIN_KINASE_ST"/>
    <property type="match status" value="1"/>
</dbReference>
<dbReference type="SMART" id="SM00220">
    <property type="entry name" value="S_TKc"/>
    <property type="match status" value="1"/>
</dbReference>
<dbReference type="InterPro" id="IPR011009">
    <property type="entry name" value="Kinase-like_dom_sf"/>
</dbReference>
<reference evidence="3" key="1">
    <citation type="submission" date="2016-06" db="EMBL/GenBank/DDBJ databases">
        <title>Parallel loss of symbiosis genes in relatives of nitrogen-fixing non-legume Parasponia.</title>
        <authorList>
            <person name="Van Velzen R."/>
            <person name="Holmer R."/>
            <person name="Bu F."/>
            <person name="Rutten L."/>
            <person name="Van Zeijl A."/>
            <person name="Liu W."/>
            <person name="Santuari L."/>
            <person name="Cao Q."/>
            <person name="Sharma T."/>
            <person name="Shen D."/>
            <person name="Roswanjaya Y."/>
            <person name="Wardhani T."/>
            <person name="Kalhor M.S."/>
            <person name="Jansen J."/>
            <person name="Van den Hoogen J."/>
            <person name="Gungor B."/>
            <person name="Hartog M."/>
            <person name="Hontelez J."/>
            <person name="Verver J."/>
            <person name="Yang W.-C."/>
            <person name="Schijlen E."/>
            <person name="Repin R."/>
            <person name="Schilthuizen M."/>
            <person name="Schranz E."/>
            <person name="Heidstra R."/>
            <person name="Miyata K."/>
            <person name="Fedorova E."/>
            <person name="Kohlen W."/>
            <person name="Bisseling T."/>
            <person name="Smit S."/>
            <person name="Geurts R."/>
        </authorList>
    </citation>
    <scope>NUCLEOTIDE SEQUENCE [LARGE SCALE GENOMIC DNA]</scope>
    <source>
        <strain evidence="3">cv. RG33-2</strain>
    </source>
</reference>
<keyword evidence="2" id="KW-0723">Serine/threonine-protein kinase</keyword>
<evidence type="ECO:0000259" key="1">
    <source>
        <dbReference type="PROSITE" id="PS50011"/>
    </source>
</evidence>
<name>A0A2P5EFI1_TREOI</name>
<dbReference type="Proteomes" id="UP000237000">
    <property type="component" value="Unassembled WGS sequence"/>
</dbReference>
<keyword evidence="3" id="KW-1185">Reference proteome</keyword>
<keyword evidence="2" id="KW-0808">Transferase</keyword>
<evidence type="ECO:0000313" key="2">
    <source>
        <dbReference type="EMBL" id="PON84282.1"/>
    </source>
</evidence>
<feature type="domain" description="Protein kinase" evidence="1">
    <location>
        <begin position="1"/>
        <end position="242"/>
    </location>
</feature>
<dbReference type="STRING" id="63057.A0A2P5EFI1"/>
<dbReference type="Gene3D" id="3.30.200.20">
    <property type="entry name" value="Phosphorylase Kinase, domain 1"/>
    <property type="match status" value="1"/>
</dbReference>
<dbReference type="InParanoid" id="A0A2P5EFI1"/>